<organism evidence="6 7">
    <name type="scientific">Chromatium okenii</name>
    <dbReference type="NCBI Taxonomy" id="61644"/>
    <lineage>
        <taxon>Bacteria</taxon>
        <taxon>Pseudomonadati</taxon>
        <taxon>Pseudomonadota</taxon>
        <taxon>Gammaproteobacteria</taxon>
        <taxon>Chromatiales</taxon>
        <taxon>Chromatiaceae</taxon>
        <taxon>Chromatium</taxon>
    </lineage>
</organism>
<gene>
    <name evidence="6" type="ORF">CXB77_06910</name>
</gene>
<protein>
    <recommendedName>
        <fullName evidence="5">Response regulatory domain-containing protein</fullName>
    </recommendedName>
</protein>
<dbReference type="PANTHER" id="PTHR48111">
    <property type="entry name" value="REGULATOR OF RPOS"/>
    <property type="match status" value="1"/>
</dbReference>
<comment type="caution">
    <text evidence="4">Lacks conserved residue(s) required for the propagation of feature annotation.</text>
</comment>
<dbReference type="Gene3D" id="3.40.50.2300">
    <property type="match status" value="1"/>
</dbReference>
<dbReference type="Pfam" id="PF00072">
    <property type="entry name" value="Response_reg"/>
    <property type="match status" value="1"/>
</dbReference>
<keyword evidence="7" id="KW-1185">Reference proteome</keyword>
<dbReference type="InterPro" id="IPR001789">
    <property type="entry name" value="Sig_transdc_resp-reg_receiver"/>
</dbReference>
<dbReference type="InterPro" id="IPR011006">
    <property type="entry name" value="CheY-like_superfamily"/>
</dbReference>
<evidence type="ECO:0000256" key="1">
    <source>
        <dbReference type="ARBA" id="ARBA00022553"/>
    </source>
</evidence>
<keyword evidence="1" id="KW-0597">Phosphoprotein</keyword>
<dbReference type="PROSITE" id="PS50110">
    <property type="entry name" value="RESPONSE_REGULATORY"/>
    <property type="match status" value="1"/>
</dbReference>
<proteinExistence type="predicted"/>
<dbReference type="PANTHER" id="PTHR48111:SF40">
    <property type="entry name" value="PHOSPHATE REGULON TRANSCRIPTIONAL REGULATORY PROTEIN PHOB"/>
    <property type="match status" value="1"/>
</dbReference>
<evidence type="ECO:0000256" key="4">
    <source>
        <dbReference type="PROSITE-ProRule" id="PRU00169"/>
    </source>
</evidence>
<dbReference type="SUPFAM" id="SSF52172">
    <property type="entry name" value="CheY-like"/>
    <property type="match status" value="1"/>
</dbReference>
<sequence length="66" mass="7449">MLPGINGYEVCRILKRKLRIAAPVVLLTGKTSRFDKLRGTFASADVYLTKPLSIEHLNTTLKRYLS</sequence>
<evidence type="ECO:0000256" key="3">
    <source>
        <dbReference type="ARBA" id="ARBA00023125"/>
    </source>
</evidence>
<evidence type="ECO:0000256" key="2">
    <source>
        <dbReference type="ARBA" id="ARBA00023012"/>
    </source>
</evidence>
<evidence type="ECO:0000313" key="6">
    <source>
        <dbReference type="EMBL" id="PQJ96551.1"/>
    </source>
</evidence>
<evidence type="ECO:0000313" key="7">
    <source>
        <dbReference type="Proteomes" id="UP000239936"/>
    </source>
</evidence>
<dbReference type="GO" id="GO:0000156">
    <property type="term" value="F:phosphorelay response regulator activity"/>
    <property type="evidence" value="ECO:0007669"/>
    <property type="project" value="TreeGrafter"/>
</dbReference>
<accession>A0A2S7XT16</accession>
<name>A0A2S7XT16_9GAMM</name>
<keyword evidence="2" id="KW-0902">Two-component regulatory system</keyword>
<keyword evidence="3" id="KW-0238">DNA-binding</keyword>
<dbReference type="Proteomes" id="UP000239936">
    <property type="component" value="Unassembled WGS sequence"/>
</dbReference>
<dbReference type="AlphaFoldDB" id="A0A2S7XT16"/>
<dbReference type="GO" id="GO:0006355">
    <property type="term" value="P:regulation of DNA-templated transcription"/>
    <property type="evidence" value="ECO:0007669"/>
    <property type="project" value="TreeGrafter"/>
</dbReference>
<dbReference type="InterPro" id="IPR039420">
    <property type="entry name" value="WalR-like"/>
</dbReference>
<evidence type="ECO:0000259" key="5">
    <source>
        <dbReference type="PROSITE" id="PS50110"/>
    </source>
</evidence>
<reference evidence="6 7" key="1">
    <citation type="submission" date="2018-01" db="EMBL/GenBank/DDBJ databases">
        <title>The complete genome sequence of Chromatium okenii LaCa, a purple sulfur bacterium with a turbulent life.</title>
        <authorList>
            <person name="Luedin S.M."/>
            <person name="Liechti N."/>
            <person name="Storelli N."/>
            <person name="Danza F."/>
            <person name="Wittwer M."/>
            <person name="Pothier J.F."/>
            <person name="Tonolla M.A."/>
        </authorList>
    </citation>
    <scope>NUCLEOTIDE SEQUENCE [LARGE SCALE GENOMIC DNA]</scope>
    <source>
        <strain evidence="6 7">LaCa</strain>
    </source>
</reference>
<dbReference type="GO" id="GO:0000976">
    <property type="term" value="F:transcription cis-regulatory region binding"/>
    <property type="evidence" value="ECO:0007669"/>
    <property type="project" value="TreeGrafter"/>
</dbReference>
<dbReference type="GO" id="GO:0005829">
    <property type="term" value="C:cytosol"/>
    <property type="evidence" value="ECO:0007669"/>
    <property type="project" value="TreeGrafter"/>
</dbReference>
<dbReference type="OrthoDB" id="5700660at2"/>
<feature type="domain" description="Response regulatory" evidence="5">
    <location>
        <begin position="1"/>
        <end position="65"/>
    </location>
</feature>
<comment type="caution">
    <text evidence="6">The sequence shown here is derived from an EMBL/GenBank/DDBJ whole genome shotgun (WGS) entry which is preliminary data.</text>
</comment>
<dbReference type="EMBL" id="PPGH01000034">
    <property type="protein sequence ID" value="PQJ96551.1"/>
    <property type="molecule type" value="Genomic_DNA"/>
</dbReference>
<dbReference type="GO" id="GO:0032993">
    <property type="term" value="C:protein-DNA complex"/>
    <property type="evidence" value="ECO:0007669"/>
    <property type="project" value="TreeGrafter"/>
</dbReference>